<evidence type="ECO:0000313" key="2">
    <source>
        <dbReference type="EMBL" id="BAP57453.1"/>
    </source>
</evidence>
<dbReference type="Gene3D" id="1.10.600.10">
    <property type="entry name" value="Farnesyl Diphosphate Synthase"/>
    <property type="match status" value="1"/>
</dbReference>
<dbReference type="SUPFAM" id="SSF48576">
    <property type="entry name" value="Terpenoid synthases"/>
    <property type="match status" value="1"/>
</dbReference>
<evidence type="ECO:0000256" key="1">
    <source>
        <dbReference type="ARBA" id="ARBA00022679"/>
    </source>
</evidence>
<dbReference type="KEGG" id="tig:THII_3156"/>
<dbReference type="PANTHER" id="PTHR11626">
    <property type="entry name" value="FARNESYL-DIPHOSPHATE FARNESYLTRANSFERASE"/>
    <property type="match status" value="1"/>
</dbReference>
<sequence>MLMTSHLTDEAYQSYILQGVSRTFALTIPQLPPDLCKVVSNGYLLCRIADTIEDEPQLTPAQKRLFSQQFTQVVAGKLAAETFSQTLFPRLSEKTLAAERDLIVNTPRVIRLTHGFNVSQRAALYRCVRIMAEGMADFQQNNTLAGLKDLAEMNRYCYYVAGVVGEMLTDLFCDYSPYIAQNQTALQALAISFGQALQMTNILKDIWEDRQRGACWLPREIFTQVGFNLQNLSPTHYDPAFGEGLAELISITYTHLHTALRYILLIPSHEIGIRRFCLWALGMAILTLRRINQRRDFRQGRQVKISRRSVKATILVSNLFTRSDISLRALFYLLTRALPRKTG</sequence>
<dbReference type="GO" id="GO:0045338">
    <property type="term" value="P:farnesyl diphosphate metabolic process"/>
    <property type="evidence" value="ECO:0007669"/>
    <property type="project" value="InterPro"/>
</dbReference>
<dbReference type="AlphaFoldDB" id="A0A090AGR1"/>
<dbReference type="CDD" id="cd00683">
    <property type="entry name" value="Trans_IPPS_HH"/>
    <property type="match status" value="1"/>
</dbReference>
<dbReference type="InterPro" id="IPR008949">
    <property type="entry name" value="Isoprenoid_synthase_dom_sf"/>
</dbReference>
<dbReference type="GO" id="GO:0051996">
    <property type="term" value="F:squalene synthase [NAD(P)H] activity"/>
    <property type="evidence" value="ECO:0007669"/>
    <property type="project" value="InterPro"/>
</dbReference>
<proteinExistence type="predicted"/>
<dbReference type="HOGENOM" id="CLU_031981_1_0_6"/>
<dbReference type="PROSITE" id="PS01044">
    <property type="entry name" value="SQUALEN_PHYTOEN_SYN_1"/>
    <property type="match status" value="1"/>
</dbReference>
<name>A0A090AGR1_9GAMM</name>
<gene>
    <name evidence="2" type="ORF">THII_3156</name>
</gene>
<dbReference type="InterPro" id="IPR044844">
    <property type="entry name" value="Trans_IPPS_euk-type"/>
</dbReference>
<dbReference type="InterPro" id="IPR019845">
    <property type="entry name" value="Squalene/phytoene_synthase_CS"/>
</dbReference>
<organism evidence="2 3">
    <name type="scientific">Thioploca ingrica</name>
    <dbReference type="NCBI Taxonomy" id="40754"/>
    <lineage>
        <taxon>Bacteria</taxon>
        <taxon>Pseudomonadati</taxon>
        <taxon>Pseudomonadota</taxon>
        <taxon>Gammaproteobacteria</taxon>
        <taxon>Thiotrichales</taxon>
        <taxon>Thiotrichaceae</taxon>
        <taxon>Thioploca</taxon>
    </lineage>
</organism>
<dbReference type="SFLD" id="SFLDS00005">
    <property type="entry name" value="Isoprenoid_Synthase_Type_I"/>
    <property type="match status" value="1"/>
</dbReference>
<keyword evidence="3" id="KW-1185">Reference proteome</keyword>
<keyword evidence="1" id="KW-0808">Transferase</keyword>
<dbReference type="OrthoDB" id="9807580at2"/>
<dbReference type="Pfam" id="PF00494">
    <property type="entry name" value="SQS_PSY"/>
    <property type="match status" value="1"/>
</dbReference>
<reference evidence="2 3" key="1">
    <citation type="journal article" date="2014" name="ISME J.">
        <title>Ecophysiology of Thioploca ingrica as revealed by the complete genome sequence supplemented with proteomic evidence.</title>
        <authorList>
            <person name="Kojima H."/>
            <person name="Ogura Y."/>
            <person name="Yamamoto N."/>
            <person name="Togashi T."/>
            <person name="Mori H."/>
            <person name="Watanabe T."/>
            <person name="Nemoto F."/>
            <person name="Kurokawa K."/>
            <person name="Hayashi T."/>
            <person name="Fukui M."/>
        </authorList>
    </citation>
    <scope>NUCLEOTIDE SEQUENCE [LARGE SCALE GENOMIC DNA]</scope>
</reference>
<accession>A0A090AGR1</accession>
<dbReference type="InterPro" id="IPR002060">
    <property type="entry name" value="Squ/phyt_synthse"/>
</dbReference>
<dbReference type="SFLD" id="SFLDG01018">
    <property type="entry name" value="Squalene/Phytoene_Synthase_Lik"/>
    <property type="match status" value="1"/>
</dbReference>
<dbReference type="STRING" id="40754.THII_3156"/>
<protein>
    <submittedName>
        <fullName evidence="2">Squalene/phytoene synthase</fullName>
    </submittedName>
</protein>
<dbReference type="PANTHER" id="PTHR11626:SF2">
    <property type="entry name" value="SQUALENE SYNTHASE"/>
    <property type="match status" value="1"/>
</dbReference>
<dbReference type="EMBL" id="AP014633">
    <property type="protein sequence ID" value="BAP57453.1"/>
    <property type="molecule type" value="Genomic_DNA"/>
</dbReference>
<evidence type="ECO:0000313" key="3">
    <source>
        <dbReference type="Proteomes" id="UP000031623"/>
    </source>
</evidence>
<dbReference type="Proteomes" id="UP000031623">
    <property type="component" value="Chromosome"/>
</dbReference>
<dbReference type="InterPro" id="IPR033904">
    <property type="entry name" value="Trans_IPPS_HH"/>
</dbReference>
<dbReference type="GO" id="GO:0016117">
    <property type="term" value="P:carotenoid biosynthetic process"/>
    <property type="evidence" value="ECO:0007669"/>
    <property type="project" value="UniProtKB-ARBA"/>
</dbReference>